<dbReference type="SMART" id="SM00646">
    <property type="entry name" value="Ami_3"/>
    <property type="match status" value="1"/>
</dbReference>
<dbReference type="InterPro" id="IPR007730">
    <property type="entry name" value="SPOR-like_dom"/>
</dbReference>
<dbReference type="SUPFAM" id="SSF110997">
    <property type="entry name" value="Sporulation related repeat"/>
    <property type="match status" value="1"/>
</dbReference>
<organism evidence="3 4">
    <name type="scientific">Natranaerovirga pectinivora</name>
    <dbReference type="NCBI Taxonomy" id="682400"/>
    <lineage>
        <taxon>Bacteria</taxon>
        <taxon>Bacillati</taxon>
        <taxon>Bacillota</taxon>
        <taxon>Clostridia</taxon>
        <taxon>Lachnospirales</taxon>
        <taxon>Natranaerovirgaceae</taxon>
        <taxon>Natranaerovirga</taxon>
    </lineage>
</organism>
<feature type="domain" description="MurNAc-LAA" evidence="2">
    <location>
        <begin position="62"/>
        <end position="170"/>
    </location>
</feature>
<keyword evidence="1" id="KW-0378">Hydrolase</keyword>
<evidence type="ECO:0000313" key="3">
    <source>
        <dbReference type="EMBL" id="TCT14566.1"/>
    </source>
</evidence>
<accession>A0A4R3MKU1</accession>
<dbReference type="InterPro" id="IPR002508">
    <property type="entry name" value="MurNAc-LAA_cat"/>
</dbReference>
<dbReference type="AlphaFoldDB" id="A0A4R3MKU1"/>
<dbReference type="EMBL" id="SMAL01000005">
    <property type="protein sequence ID" value="TCT14566.1"/>
    <property type="molecule type" value="Genomic_DNA"/>
</dbReference>
<dbReference type="PANTHER" id="PTHR30404:SF0">
    <property type="entry name" value="N-ACETYLMURAMOYL-L-ALANINE AMIDASE AMIC"/>
    <property type="match status" value="1"/>
</dbReference>
<dbReference type="CDD" id="cd02696">
    <property type="entry name" value="MurNAc-LAA"/>
    <property type="match status" value="1"/>
</dbReference>
<dbReference type="Pfam" id="PF05036">
    <property type="entry name" value="SPOR"/>
    <property type="match status" value="1"/>
</dbReference>
<dbReference type="GO" id="GO:0008745">
    <property type="term" value="F:N-acetylmuramoyl-L-alanine amidase activity"/>
    <property type="evidence" value="ECO:0007669"/>
    <property type="project" value="InterPro"/>
</dbReference>
<dbReference type="RefSeq" id="WP_132252140.1">
    <property type="nucleotide sequence ID" value="NZ_SMAL01000005.1"/>
</dbReference>
<evidence type="ECO:0000259" key="2">
    <source>
        <dbReference type="SMART" id="SM00646"/>
    </source>
</evidence>
<dbReference type="GO" id="GO:0030288">
    <property type="term" value="C:outer membrane-bounded periplasmic space"/>
    <property type="evidence" value="ECO:0007669"/>
    <property type="project" value="TreeGrafter"/>
</dbReference>
<comment type="caution">
    <text evidence="3">The sequence shown here is derived from an EMBL/GenBank/DDBJ whole genome shotgun (WGS) entry which is preliminary data.</text>
</comment>
<dbReference type="InterPro" id="IPR050695">
    <property type="entry name" value="N-acetylmuramoyl_amidase_3"/>
</dbReference>
<name>A0A4R3MKU1_9FIRM</name>
<reference evidence="3 4" key="1">
    <citation type="submission" date="2019-03" db="EMBL/GenBank/DDBJ databases">
        <title>Genomic Encyclopedia of Type Strains, Phase IV (KMG-IV): sequencing the most valuable type-strain genomes for metagenomic binning, comparative biology and taxonomic classification.</title>
        <authorList>
            <person name="Goeker M."/>
        </authorList>
    </citation>
    <scope>NUCLEOTIDE SEQUENCE [LARGE SCALE GENOMIC DNA]</scope>
    <source>
        <strain evidence="3 4">DSM 24629</strain>
    </source>
</reference>
<proteinExistence type="predicted"/>
<dbReference type="PANTHER" id="PTHR30404">
    <property type="entry name" value="N-ACETYLMURAMOYL-L-ALANINE AMIDASE"/>
    <property type="match status" value="1"/>
</dbReference>
<dbReference type="GO" id="GO:0009253">
    <property type="term" value="P:peptidoglycan catabolic process"/>
    <property type="evidence" value="ECO:0007669"/>
    <property type="project" value="InterPro"/>
</dbReference>
<dbReference type="Pfam" id="PF01520">
    <property type="entry name" value="Amidase_3"/>
    <property type="match status" value="1"/>
</dbReference>
<dbReference type="Gene3D" id="3.30.70.1070">
    <property type="entry name" value="Sporulation related repeat"/>
    <property type="match status" value="1"/>
</dbReference>
<dbReference type="Gene3D" id="3.40.630.40">
    <property type="entry name" value="Zn-dependent exopeptidases"/>
    <property type="match status" value="1"/>
</dbReference>
<gene>
    <name evidence="3" type="ORF">EDC18_10547</name>
</gene>
<keyword evidence="4" id="KW-1185">Reference proteome</keyword>
<dbReference type="Proteomes" id="UP000294902">
    <property type="component" value="Unassembled WGS sequence"/>
</dbReference>
<evidence type="ECO:0000256" key="1">
    <source>
        <dbReference type="ARBA" id="ARBA00022801"/>
    </source>
</evidence>
<dbReference type="GO" id="GO:0042834">
    <property type="term" value="F:peptidoglycan binding"/>
    <property type="evidence" value="ECO:0007669"/>
    <property type="project" value="InterPro"/>
</dbReference>
<dbReference type="InterPro" id="IPR036680">
    <property type="entry name" value="SPOR-like_sf"/>
</dbReference>
<evidence type="ECO:0000313" key="4">
    <source>
        <dbReference type="Proteomes" id="UP000294902"/>
    </source>
</evidence>
<protein>
    <submittedName>
        <fullName evidence="3">N-acetylmuramoyl-L-alanine amidase</fullName>
    </submittedName>
</protein>
<sequence length="230" mass="25879">MYRLCFDYGHGGRDPGAVYKGRKESDDNLSIGLEVAKALRQYGIEIDETRTSDVTMNLNQRSAFANIKDYDYFISFHRNAFVPEIANGAETYIYTNTTTNSRSLGEKIQMALVKVGFRDRGVKTATFHVLKETKAPAVLIEIGFIDSTKDNKLFDSKRNEIIKGITKAILEQLGIDEVPSNIEESPSTVEGKQTFYRVMAGSFLVKENANKQVENLRKAGFDATILEFHK</sequence>
<dbReference type="SUPFAM" id="SSF53187">
    <property type="entry name" value="Zn-dependent exopeptidases"/>
    <property type="match status" value="1"/>
</dbReference>
<dbReference type="OrthoDB" id="9772024at2"/>